<evidence type="ECO:0000256" key="3">
    <source>
        <dbReference type="ARBA" id="ARBA00011738"/>
    </source>
</evidence>
<comment type="cofactor">
    <cofactor evidence="1">
        <name>pyridoxal 5'-phosphate</name>
        <dbReference type="ChEBI" id="CHEBI:597326"/>
    </cofactor>
</comment>
<dbReference type="PANTHER" id="PTHR11879">
    <property type="entry name" value="ASPARTATE AMINOTRANSFERASE"/>
    <property type="match status" value="1"/>
</dbReference>
<proteinExistence type="inferred from homology"/>
<dbReference type="Gene3D" id="3.40.640.10">
    <property type="entry name" value="Type I PLP-dependent aspartate aminotransferase-like (Major domain)"/>
    <property type="match status" value="1"/>
</dbReference>
<protein>
    <recommendedName>
        <fullName evidence="7">Aspartate aminotransferase</fullName>
        <ecNumber evidence="7">2.6.1.1</ecNumber>
    </recommendedName>
</protein>
<evidence type="ECO:0000256" key="7">
    <source>
        <dbReference type="RuleBase" id="RU000480"/>
    </source>
</evidence>
<evidence type="ECO:0000259" key="8">
    <source>
        <dbReference type="Pfam" id="PF00155"/>
    </source>
</evidence>
<dbReference type="PRINTS" id="PR00799">
    <property type="entry name" value="TRANSAMINASE"/>
</dbReference>
<evidence type="ECO:0000256" key="4">
    <source>
        <dbReference type="ARBA" id="ARBA00022576"/>
    </source>
</evidence>
<accession>A0A915J3T1</accession>
<evidence type="ECO:0000313" key="9">
    <source>
        <dbReference type="Proteomes" id="UP000887565"/>
    </source>
</evidence>
<dbReference type="FunFam" id="3.40.640.10:FF:000066">
    <property type="entry name" value="Aspartate aminotransferase"/>
    <property type="match status" value="1"/>
</dbReference>
<keyword evidence="4 7" id="KW-0032">Aminotransferase</keyword>
<dbReference type="Pfam" id="PF00155">
    <property type="entry name" value="Aminotran_1_2"/>
    <property type="match status" value="1"/>
</dbReference>
<organism evidence="9 10">
    <name type="scientific">Romanomermis culicivorax</name>
    <name type="common">Nematode worm</name>
    <dbReference type="NCBI Taxonomy" id="13658"/>
    <lineage>
        <taxon>Eukaryota</taxon>
        <taxon>Metazoa</taxon>
        <taxon>Ecdysozoa</taxon>
        <taxon>Nematoda</taxon>
        <taxon>Enoplea</taxon>
        <taxon>Dorylaimia</taxon>
        <taxon>Mermithida</taxon>
        <taxon>Mermithoidea</taxon>
        <taxon>Mermithidae</taxon>
        <taxon>Romanomermis</taxon>
    </lineage>
</organism>
<name>A0A915J3T1_ROMCU</name>
<dbReference type="InterPro" id="IPR015424">
    <property type="entry name" value="PyrdxlP-dep_Trfase"/>
</dbReference>
<comment type="catalytic activity">
    <reaction evidence="7">
        <text>L-aspartate + 2-oxoglutarate = oxaloacetate + L-glutamate</text>
        <dbReference type="Rhea" id="RHEA:21824"/>
        <dbReference type="ChEBI" id="CHEBI:16452"/>
        <dbReference type="ChEBI" id="CHEBI:16810"/>
        <dbReference type="ChEBI" id="CHEBI:29985"/>
        <dbReference type="ChEBI" id="CHEBI:29991"/>
        <dbReference type="EC" id="2.6.1.1"/>
    </reaction>
</comment>
<dbReference type="GO" id="GO:0006532">
    <property type="term" value="P:aspartate biosynthetic process"/>
    <property type="evidence" value="ECO:0007669"/>
    <property type="project" value="TreeGrafter"/>
</dbReference>
<keyword evidence="6" id="KW-0663">Pyridoxal phosphate</keyword>
<dbReference type="PANTHER" id="PTHR11879:SF55">
    <property type="entry name" value="GLUTAMATE OXALOACETATE TRANSAMINASE 1, ISOFORM B"/>
    <property type="match status" value="1"/>
</dbReference>
<dbReference type="GO" id="GO:0004069">
    <property type="term" value="F:L-aspartate:2-oxoglutarate aminotransferase activity"/>
    <property type="evidence" value="ECO:0007669"/>
    <property type="project" value="UniProtKB-EC"/>
</dbReference>
<evidence type="ECO:0000256" key="6">
    <source>
        <dbReference type="ARBA" id="ARBA00022898"/>
    </source>
</evidence>
<sequence>MSSFDEFSAKLTFRGTMVATHNITSHFAEIKVGPPIEVFQVNKSFQDDKDPKKVNLSIGAYRDDQGKPWVLPAVREAERSLAADNSLNHEYFPILGFEAFSQAATLLLLGEDHGAIKENRAFGIQSLSGTGCLRIGADFLFRVLNRRIVYVSAPTWGNHHLLFRSAGFEVREYRYWDAKNRCVDFEGLLQDMENAPENSVIVLHGCAHNPTGIDLSQKQWMDLHIVMKQKRLFPFFDIAYQGFASGNLDADAWSVRYFASQGMEAFVAQSFAKNFGLYNERVGNLTVVVSNPNTIPAIKSQMTLTIRATYSNPPAHAQQVEILATKFHIYLLKSGRISVAGLNKGNVEYVAKAIHESVISTTN</sequence>
<comment type="miscellaneous">
    <text evidence="7">In eukaryotes there are cytoplasmic, mitochondrial and chloroplastic isozymes.</text>
</comment>
<dbReference type="InterPro" id="IPR000796">
    <property type="entry name" value="Asp_trans"/>
</dbReference>
<dbReference type="SUPFAM" id="SSF53383">
    <property type="entry name" value="PLP-dependent transferases"/>
    <property type="match status" value="1"/>
</dbReference>
<evidence type="ECO:0000313" key="10">
    <source>
        <dbReference type="WBParaSite" id="nRc.2.0.1.t21127-RA"/>
    </source>
</evidence>
<dbReference type="WBParaSite" id="nRc.2.0.1.t21127-RA">
    <property type="protein sequence ID" value="nRc.2.0.1.t21127-RA"/>
    <property type="gene ID" value="nRc.2.0.1.g21127"/>
</dbReference>
<keyword evidence="5 7" id="KW-0808">Transferase</keyword>
<evidence type="ECO:0000256" key="5">
    <source>
        <dbReference type="ARBA" id="ARBA00022679"/>
    </source>
</evidence>
<evidence type="ECO:0000256" key="1">
    <source>
        <dbReference type="ARBA" id="ARBA00001933"/>
    </source>
</evidence>
<comment type="subunit">
    <text evidence="3 7">Homodimer.</text>
</comment>
<dbReference type="InterPro" id="IPR004838">
    <property type="entry name" value="NHTrfase_class1_PyrdxlP-BS"/>
</dbReference>
<dbReference type="EC" id="2.6.1.1" evidence="7"/>
<keyword evidence="9" id="KW-1185">Reference proteome</keyword>
<evidence type="ECO:0000256" key="2">
    <source>
        <dbReference type="ARBA" id="ARBA00007441"/>
    </source>
</evidence>
<reference evidence="10" key="1">
    <citation type="submission" date="2022-11" db="UniProtKB">
        <authorList>
            <consortium name="WormBaseParasite"/>
        </authorList>
    </citation>
    <scope>IDENTIFICATION</scope>
</reference>
<feature type="domain" description="Aminotransferase class I/classII large" evidence="8">
    <location>
        <begin position="52"/>
        <end position="320"/>
    </location>
</feature>
<dbReference type="InterPro" id="IPR015421">
    <property type="entry name" value="PyrdxlP-dep_Trfase_major"/>
</dbReference>
<dbReference type="GO" id="GO:0030170">
    <property type="term" value="F:pyridoxal phosphate binding"/>
    <property type="evidence" value="ECO:0007669"/>
    <property type="project" value="InterPro"/>
</dbReference>
<dbReference type="AlphaFoldDB" id="A0A915J3T1"/>
<dbReference type="OMA" id="GTWTHIT"/>
<dbReference type="CDD" id="cd00609">
    <property type="entry name" value="AAT_like"/>
    <property type="match status" value="1"/>
</dbReference>
<dbReference type="Proteomes" id="UP000887565">
    <property type="component" value="Unplaced"/>
</dbReference>
<dbReference type="PROSITE" id="PS00105">
    <property type="entry name" value="AA_TRANSFER_CLASS_1"/>
    <property type="match status" value="1"/>
</dbReference>
<dbReference type="GO" id="GO:0005829">
    <property type="term" value="C:cytosol"/>
    <property type="evidence" value="ECO:0007669"/>
    <property type="project" value="TreeGrafter"/>
</dbReference>
<comment type="similarity">
    <text evidence="2">Belongs to the class-I pyridoxal-phosphate-dependent aminotransferase family.</text>
</comment>
<dbReference type="InterPro" id="IPR004839">
    <property type="entry name" value="Aminotransferase_I/II_large"/>
</dbReference>